<sequence length="334" mass="37579">MHKSGRAAGGKARKDALTPQRRSEIAKKAASESARLRSMPILRATHGSLDHPLRIGSLEIPCYVLEDGTRVITQTGVLNAMQLPNRGGAEGRTRLARFFDGKVFSPYLSKELSESTNAPIKFRTPTGALAYGYRAEMLVHLCEAILKARDEGLNERYIRFAVHADIIMRGLAHTGITALVDEATGYQRDRARDALATIFEAFVSKEIQKWIRRFPPEFYEHLFRLRNLPMSEGQKRPAYFGRLTNNIVYRRLAPGLLDELQRVNPVDPDKKSRRSTHHQRLTDDIGVSALTSHLGAVIALMSITPDGEYDKFIELLDKAKPILNVEDASLYERE</sequence>
<feature type="region of interest" description="Disordered" evidence="1">
    <location>
        <begin position="1"/>
        <end position="31"/>
    </location>
</feature>
<evidence type="ECO:0000313" key="4">
    <source>
        <dbReference type="Proteomes" id="UP001526337"/>
    </source>
</evidence>
<feature type="domain" description="Bacteriophage Mx8 p63 C-terminal" evidence="2">
    <location>
        <begin position="198"/>
        <end position="290"/>
    </location>
</feature>
<comment type="caution">
    <text evidence="3">The sequence shown here is derived from an EMBL/GenBank/DDBJ whole genome shotgun (WGS) entry which is preliminary data.</text>
</comment>
<keyword evidence="4" id="KW-1185">Reference proteome</keyword>
<evidence type="ECO:0000313" key="3">
    <source>
        <dbReference type="EMBL" id="MCW4590428.1"/>
    </source>
</evidence>
<accession>A0ABT3K4U0</accession>
<proteinExistence type="predicted"/>
<dbReference type="Proteomes" id="UP001526337">
    <property type="component" value="Unassembled WGS sequence"/>
</dbReference>
<organism evidence="3 4">
    <name type="scientific">Gluconacetobacter entanii</name>
    <dbReference type="NCBI Taxonomy" id="108528"/>
    <lineage>
        <taxon>Bacteria</taxon>
        <taxon>Pseudomonadati</taxon>
        <taxon>Pseudomonadota</taxon>
        <taxon>Alphaproteobacteria</taxon>
        <taxon>Acetobacterales</taxon>
        <taxon>Acetobacteraceae</taxon>
        <taxon>Gluconacetobacter</taxon>
    </lineage>
</organism>
<protein>
    <submittedName>
        <fullName evidence="3">P63C domain-containing protein</fullName>
    </submittedName>
</protein>
<evidence type="ECO:0000259" key="2">
    <source>
        <dbReference type="Pfam" id="PF10546"/>
    </source>
</evidence>
<reference evidence="3 4" key="1">
    <citation type="submission" date="2022-07" db="EMBL/GenBank/DDBJ databases">
        <title>Genome stability of Gluconacetobacter entanii AV429.</title>
        <authorList>
            <person name="Trcek J."/>
            <person name="Cepec E."/>
        </authorList>
    </citation>
    <scope>NUCLEOTIDE SEQUENCE [LARGE SCALE GENOMIC DNA]</scope>
    <source>
        <strain evidence="3 4">AV429_2022</strain>
    </source>
</reference>
<feature type="compositionally biased region" description="Basic and acidic residues" evidence="1">
    <location>
        <begin position="12"/>
        <end position="30"/>
    </location>
</feature>
<dbReference type="Pfam" id="PF10546">
    <property type="entry name" value="P63C"/>
    <property type="match status" value="1"/>
</dbReference>
<gene>
    <name evidence="3" type="ORF">NO263_07535</name>
</gene>
<dbReference type="RefSeq" id="WP_171790016.1">
    <property type="nucleotide sequence ID" value="NZ_JABJWD010000020.1"/>
</dbReference>
<name>A0ABT3K4U0_9PROT</name>
<evidence type="ECO:0000256" key="1">
    <source>
        <dbReference type="SAM" id="MobiDB-lite"/>
    </source>
</evidence>
<dbReference type="EMBL" id="JANGSQ010000099">
    <property type="protein sequence ID" value="MCW4590428.1"/>
    <property type="molecule type" value="Genomic_DNA"/>
</dbReference>
<dbReference type="InterPro" id="IPR018874">
    <property type="entry name" value="Phage_Mx8_p63_C"/>
</dbReference>